<dbReference type="InterPro" id="IPR007688">
    <property type="entry name" value="Conjugal_tfr_TrbL/VirB6"/>
</dbReference>
<feature type="transmembrane region" description="Helical" evidence="5">
    <location>
        <begin position="789"/>
        <end position="805"/>
    </location>
</feature>
<feature type="transmembrane region" description="Helical" evidence="5">
    <location>
        <begin position="724"/>
        <end position="744"/>
    </location>
</feature>
<feature type="transmembrane region" description="Helical" evidence="5">
    <location>
        <begin position="224"/>
        <end position="246"/>
    </location>
</feature>
<keyword evidence="1 5" id="KW-0812">Transmembrane</keyword>
<dbReference type="GO" id="GO:0030255">
    <property type="term" value="P:protein secretion by the type IV secretion system"/>
    <property type="evidence" value="ECO:0007669"/>
    <property type="project" value="InterPro"/>
</dbReference>
<evidence type="ECO:0000313" key="6">
    <source>
        <dbReference type="EMBL" id="DAF42680.1"/>
    </source>
</evidence>
<feature type="region of interest" description="Disordered" evidence="4">
    <location>
        <begin position="440"/>
        <end position="469"/>
    </location>
</feature>
<feature type="transmembrane region" description="Helical" evidence="5">
    <location>
        <begin position="266"/>
        <end position="284"/>
    </location>
</feature>
<sequence length="1133" mass="125017">MQKIKYILLTALSTLMLFASTQNVVQNSSADFNPVSWIVCRFDSTKMLYKAATTDWIPYMVRSKTSLASTRTNGEDSNNIIMSMAGFKFGGKQTNSPNIFQKVGLSGIEYSSYLGEWKYYDIDPCEENSKSKASDYGEYYKDRKDPQSTYGEVNTSRDPRTKQFAQGFFSAWWAAIKLSVNNFFLGISKFISAITITLFGLAFTDVSDLLGLTQDFQEGMFQKLYSNLFMPLVTLVFLLTAMYILYYGIIKREYRTSLIGGLVKPLLAFSTAIIFAANITWITIPNKLATLGTSLVTSALVSNVKSSTSDLCDTSTGAELDITSSKFLDEANERMKNIIACNMYVEFVFKPWARGQFGTDYDELDSVQLQNINKSWVGEPNVVLGDKKIANWALFQVDLQSGYHAPIDEIDSPLVGGVDKDWYRIVDALSNYDEIVKSFGSSSSGGSGGADGDLGGSSGGVEIKTNPDHWSTGDPYTHDLFTKRDGITAEQIDGYLAKSGIPFDKSRVNGKNFLAWQKASGVDVRALIAIALWESSYGTAGVAVSGNMWNYAAFDSDPGASLAFNDSIAIVKMANETLINHKNRNFKRQDDKALANANGTLRPEDGGVYFTDTSGHGKKRAETMAEIDAYIDAHGGAADKATNTEPGTGQIADSDIAGSLSGGSSSGSGKIYEQINSKPLDEWSYWTGNKSGERFNQTFISMFLTIVGSILPLLFALLCTIYGLGITILTIVAPIFLLLGCWGGRGQSILKQYIGTVLSTMLKKVIASFLLVISVIINTNLIAMINSVGLIQSLVFTMIISYVLFKNRATIIDRFSQTSLGQMNLSGFSKGVNVFKSAGKLALGLGRAAAAGGIEAKKIGGQFSSGMSSGVSTFIKNKAYTTQFGRNTMQGYAGISEKHTKHICVNCGREIGFGDIGYRDDVGNYYCSECASVEGYEKFSEIIIEEENNSNRNYQEEVTIVRTVTTKDGKKMDFAEQFHQPTYKDMRTVMKVTTNDWDREETERVIKNSLAAYKAQLFQDTNSPSNYMLSTKKGEKPKQVIFKDIPLPDPIRAKILGSNASQLIAQGRNREFYDLVENAWKEWYVDTNNSRIKTNKIKKEDLTMFDYDNIDISSVKFNFDKGDTSDELDLEQQ</sequence>
<feature type="region of interest" description="Disordered" evidence="4">
    <location>
        <begin position="138"/>
        <end position="157"/>
    </location>
</feature>
<dbReference type="EMBL" id="BK032497">
    <property type="protein sequence ID" value="DAF42680.1"/>
    <property type="molecule type" value="Genomic_DNA"/>
</dbReference>
<feature type="transmembrane region" description="Helical" evidence="5">
    <location>
        <begin position="183"/>
        <end position="203"/>
    </location>
</feature>
<organism evidence="6">
    <name type="scientific">Siphoviridae sp. ctHip2</name>
    <dbReference type="NCBI Taxonomy" id="2827830"/>
    <lineage>
        <taxon>Viruses</taxon>
        <taxon>Duplodnaviria</taxon>
        <taxon>Heunggongvirae</taxon>
        <taxon>Uroviricota</taxon>
        <taxon>Caudoviricetes</taxon>
    </lineage>
</organism>
<feature type="region of interest" description="Disordered" evidence="4">
    <location>
        <begin position="638"/>
        <end position="669"/>
    </location>
</feature>
<dbReference type="Pfam" id="PF04610">
    <property type="entry name" value="TrbL"/>
    <property type="match status" value="1"/>
</dbReference>
<keyword evidence="3 5" id="KW-0472">Membrane</keyword>
<accession>A0A8S5RVN7</accession>
<feature type="transmembrane region" description="Helical" evidence="5">
    <location>
        <begin position="699"/>
        <end position="718"/>
    </location>
</feature>
<evidence type="ECO:0000256" key="2">
    <source>
        <dbReference type="ARBA" id="ARBA00022989"/>
    </source>
</evidence>
<evidence type="ECO:0000256" key="1">
    <source>
        <dbReference type="ARBA" id="ARBA00022692"/>
    </source>
</evidence>
<reference evidence="6" key="1">
    <citation type="journal article" date="2021" name="Proc. Natl. Acad. Sci. U.S.A.">
        <title>A Catalog of Tens of Thousands of Viruses from Human Metagenomes Reveals Hidden Associations with Chronic Diseases.</title>
        <authorList>
            <person name="Tisza M.J."/>
            <person name="Buck C.B."/>
        </authorList>
    </citation>
    <scope>NUCLEOTIDE SEQUENCE</scope>
    <source>
        <strain evidence="6">CtHip2</strain>
    </source>
</reference>
<name>A0A8S5RVN7_9CAUD</name>
<feature type="compositionally biased region" description="Gly residues" evidence="4">
    <location>
        <begin position="443"/>
        <end position="459"/>
    </location>
</feature>
<protein>
    <submittedName>
        <fullName evidence="6">Autolysin E</fullName>
    </submittedName>
</protein>
<proteinExistence type="predicted"/>
<evidence type="ECO:0000256" key="3">
    <source>
        <dbReference type="ARBA" id="ARBA00023136"/>
    </source>
</evidence>
<feature type="transmembrane region" description="Helical" evidence="5">
    <location>
        <begin position="765"/>
        <end position="783"/>
    </location>
</feature>
<keyword evidence="2 5" id="KW-1133">Transmembrane helix</keyword>
<evidence type="ECO:0000256" key="5">
    <source>
        <dbReference type="SAM" id="Phobius"/>
    </source>
</evidence>
<evidence type="ECO:0000256" key="4">
    <source>
        <dbReference type="SAM" id="MobiDB-lite"/>
    </source>
</evidence>